<feature type="domain" description="EamA" evidence="7">
    <location>
        <begin position="1"/>
        <end position="132"/>
    </location>
</feature>
<evidence type="ECO:0000259" key="7">
    <source>
        <dbReference type="Pfam" id="PF00892"/>
    </source>
</evidence>
<evidence type="ECO:0000313" key="8">
    <source>
        <dbReference type="EMBL" id="KQL54033.1"/>
    </source>
</evidence>
<dbReference type="PATRIC" id="fig|157838.3.peg.2496"/>
<feature type="transmembrane region" description="Helical" evidence="6">
    <location>
        <begin position="208"/>
        <end position="227"/>
    </location>
</feature>
<dbReference type="InterPro" id="IPR000620">
    <property type="entry name" value="EamA_dom"/>
</dbReference>
<protein>
    <recommendedName>
        <fullName evidence="7">EamA domain-containing protein</fullName>
    </recommendedName>
</protein>
<accession>A0A0Q3TKD8</accession>
<sequence length="278" mass="30518">MWILAALTTSIGFGVNNTIFKWSGTKNLSKVQIQFFFYFMAFLLTLCYGSVSSRFHPSLLSIFLGSFIGILNANGNIQMSQAFEKGPASLTSPLIAANTIIPIICAAFIFKEQINGIQWIGIICMLCAVFVIQYTPKHHTNTNYLAWMLRILLSILSFGILGILMKTTSYLHLHSLDVLVSMYGGGCLYLGINMLITREKIAFPEIKTGTIIGIISVIGYSCYFYALNKGLGGIVFPIVSLNCLVVVLAGCYIYKESLRSYQVAGIVAALIGIVLTKI</sequence>
<dbReference type="Proteomes" id="UP000051888">
    <property type="component" value="Unassembled WGS sequence"/>
</dbReference>
<organism evidence="8 9">
    <name type="scientific">Heyndrickxia shackletonii</name>
    <dbReference type="NCBI Taxonomy" id="157838"/>
    <lineage>
        <taxon>Bacteria</taxon>
        <taxon>Bacillati</taxon>
        <taxon>Bacillota</taxon>
        <taxon>Bacilli</taxon>
        <taxon>Bacillales</taxon>
        <taxon>Bacillaceae</taxon>
        <taxon>Heyndrickxia</taxon>
    </lineage>
</organism>
<dbReference type="InterPro" id="IPR037185">
    <property type="entry name" value="EmrE-like"/>
</dbReference>
<feature type="transmembrane region" description="Helical" evidence="6">
    <location>
        <begin position="117"/>
        <end position="135"/>
    </location>
</feature>
<gene>
    <name evidence="8" type="ORF">AN964_11345</name>
</gene>
<evidence type="ECO:0000256" key="1">
    <source>
        <dbReference type="ARBA" id="ARBA00004127"/>
    </source>
</evidence>
<dbReference type="OrthoDB" id="9806718at2"/>
<dbReference type="AlphaFoldDB" id="A0A0Q3TKD8"/>
<dbReference type="PANTHER" id="PTHR32322">
    <property type="entry name" value="INNER MEMBRANE TRANSPORTER"/>
    <property type="match status" value="1"/>
</dbReference>
<comment type="similarity">
    <text evidence="2">Belongs to the EamA transporter family.</text>
</comment>
<dbReference type="PANTHER" id="PTHR32322:SF2">
    <property type="entry name" value="EAMA DOMAIN-CONTAINING PROTEIN"/>
    <property type="match status" value="1"/>
</dbReference>
<feature type="transmembrane region" description="Helical" evidence="6">
    <location>
        <begin position="58"/>
        <end position="77"/>
    </location>
</feature>
<comment type="caution">
    <text evidence="8">The sequence shown here is derived from an EMBL/GenBank/DDBJ whole genome shotgun (WGS) entry which is preliminary data.</text>
</comment>
<feature type="transmembrane region" description="Helical" evidence="6">
    <location>
        <begin position="234"/>
        <end position="254"/>
    </location>
</feature>
<reference evidence="8 9" key="1">
    <citation type="submission" date="2015-09" db="EMBL/GenBank/DDBJ databases">
        <title>Genome sequencing project for genomic taxonomy and phylogenomics of Bacillus-like bacteria.</title>
        <authorList>
            <person name="Liu B."/>
            <person name="Wang J."/>
            <person name="Zhu Y."/>
            <person name="Liu G."/>
            <person name="Chen Q."/>
            <person name="Chen Z."/>
            <person name="Lan J."/>
            <person name="Che J."/>
            <person name="Ge C."/>
            <person name="Shi H."/>
            <person name="Pan Z."/>
            <person name="Liu X."/>
        </authorList>
    </citation>
    <scope>NUCLEOTIDE SEQUENCE [LARGE SCALE GENOMIC DNA]</scope>
    <source>
        <strain evidence="8 9">LMG 18435</strain>
    </source>
</reference>
<dbReference type="STRING" id="157838.AN964_11345"/>
<keyword evidence="9" id="KW-1185">Reference proteome</keyword>
<keyword evidence="3 6" id="KW-0812">Transmembrane</keyword>
<evidence type="ECO:0000256" key="5">
    <source>
        <dbReference type="ARBA" id="ARBA00023136"/>
    </source>
</evidence>
<evidence type="ECO:0000256" key="4">
    <source>
        <dbReference type="ARBA" id="ARBA00022989"/>
    </source>
</evidence>
<feature type="domain" description="EamA" evidence="7">
    <location>
        <begin position="147"/>
        <end position="276"/>
    </location>
</feature>
<dbReference type="Gene3D" id="1.10.3730.20">
    <property type="match status" value="2"/>
</dbReference>
<feature type="transmembrane region" description="Helical" evidence="6">
    <location>
        <begin position="89"/>
        <end position="110"/>
    </location>
</feature>
<dbReference type="EMBL" id="LJJC01000004">
    <property type="protein sequence ID" value="KQL54033.1"/>
    <property type="molecule type" value="Genomic_DNA"/>
</dbReference>
<dbReference type="InterPro" id="IPR050638">
    <property type="entry name" value="AA-Vitamin_Transporters"/>
</dbReference>
<proteinExistence type="inferred from homology"/>
<name>A0A0Q3TKD8_9BACI</name>
<comment type="subcellular location">
    <subcellularLocation>
        <location evidence="1">Endomembrane system</location>
        <topology evidence="1">Multi-pass membrane protein</topology>
    </subcellularLocation>
</comment>
<feature type="transmembrane region" description="Helical" evidence="6">
    <location>
        <begin position="176"/>
        <end position="196"/>
    </location>
</feature>
<keyword evidence="5 6" id="KW-0472">Membrane</keyword>
<dbReference type="RefSeq" id="WP_055739781.1">
    <property type="nucleotide sequence ID" value="NZ_JAAIWL010000074.1"/>
</dbReference>
<dbReference type="Pfam" id="PF00892">
    <property type="entry name" value="EamA"/>
    <property type="match status" value="2"/>
</dbReference>
<feature type="transmembrane region" description="Helical" evidence="6">
    <location>
        <begin position="33"/>
        <end position="51"/>
    </location>
</feature>
<evidence type="ECO:0000256" key="2">
    <source>
        <dbReference type="ARBA" id="ARBA00007362"/>
    </source>
</evidence>
<evidence type="ECO:0000313" key="9">
    <source>
        <dbReference type="Proteomes" id="UP000051888"/>
    </source>
</evidence>
<dbReference type="GO" id="GO:0016020">
    <property type="term" value="C:membrane"/>
    <property type="evidence" value="ECO:0007669"/>
    <property type="project" value="UniProtKB-SubCell"/>
</dbReference>
<evidence type="ECO:0000256" key="6">
    <source>
        <dbReference type="SAM" id="Phobius"/>
    </source>
</evidence>
<keyword evidence="4 6" id="KW-1133">Transmembrane helix</keyword>
<feature type="transmembrane region" description="Helical" evidence="6">
    <location>
        <begin position="147"/>
        <end position="164"/>
    </location>
</feature>
<evidence type="ECO:0000256" key="3">
    <source>
        <dbReference type="ARBA" id="ARBA00022692"/>
    </source>
</evidence>
<dbReference type="SUPFAM" id="SSF103481">
    <property type="entry name" value="Multidrug resistance efflux transporter EmrE"/>
    <property type="match status" value="2"/>
</dbReference>